<keyword evidence="12" id="KW-1185">Reference proteome</keyword>
<evidence type="ECO:0000313" key="11">
    <source>
        <dbReference type="EMBL" id="KAJ2777746.1"/>
    </source>
</evidence>
<dbReference type="GO" id="GO:0005634">
    <property type="term" value="C:nucleus"/>
    <property type="evidence" value="ECO:0007669"/>
    <property type="project" value="UniProtKB-SubCell"/>
</dbReference>
<organism evidence="11 12">
    <name type="scientific">Coemansia interrupta</name>
    <dbReference type="NCBI Taxonomy" id="1126814"/>
    <lineage>
        <taxon>Eukaryota</taxon>
        <taxon>Fungi</taxon>
        <taxon>Fungi incertae sedis</taxon>
        <taxon>Zoopagomycota</taxon>
        <taxon>Kickxellomycotina</taxon>
        <taxon>Kickxellomycetes</taxon>
        <taxon>Kickxellales</taxon>
        <taxon>Kickxellaceae</taxon>
        <taxon>Coemansia</taxon>
    </lineage>
</organism>
<dbReference type="SUPFAM" id="SSF57959">
    <property type="entry name" value="Leucine zipper domain"/>
    <property type="match status" value="1"/>
</dbReference>
<dbReference type="GO" id="GO:0003677">
    <property type="term" value="F:DNA binding"/>
    <property type="evidence" value="ECO:0007669"/>
    <property type="project" value="UniProtKB-KW"/>
</dbReference>
<evidence type="ECO:0000256" key="1">
    <source>
        <dbReference type="ARBA" id="ARBA00004123"/>
    </source>
</evidence>
<evidence type="ECO:0000256" key="9">
    <source>
        <dbReference type="SAM" id="MobiDB-lite"/>
    </source>
</evidence>
<comment type="similarity">
    <text evidence="2">Belongs to the bZIP family.</text>
</comment>
<dbReference type="EMBL" id="JANBUM010000393">
    <property type="protein sequence ID" value="KAJ2777746.1"/>
    <property type="molecule type" value="Genomic_DNA"/>
</dbReference>
<sequence length="908" mass="96811">MTAAAQTATKVMESKVGTGGGVGTGSSENTSPSDQAAGLKRKQSEVYMTTAGEIDLSLLPPPRAGRPLRNANADPGMQEARKRARVLRNRAAAQLSREKKRMHLEQLEQENEELRAKNELLEQRLGRAEDANADLSARLDSLAKQMQSFQNLVLGSENTQQHHHQQHSGAGAISPIVDWSSVTPLVASPLLQACASTAACTPVPGRSNSTNSILSFTNATSTTPVTATPRTSTPSASPTSSLASSCLVTPKAAEVVSASPSILSSIAGATLPSPATMEPSSAVMELFPNIVAGSSDLADKGLSESAALVQSDAHTSVESDSQQRMSLSHMQSISRPQHRQQSPFSEAASEAAMATMLETYSLTSSSMNWAQRMVSMAVMAVVSASTDSSPQTLWTIFCVLWWVLSQSGGSISRHQLSRIARGISECTPHRATNMPGVKSNRGRSVGTASTLTSSDTGGLASLELISSWLGRGSRTGMALRRVAGDEPVDQASSSKKLSSTSASVTSPRTPRSTRSAGPALMTEAEAEAALLMLASPRRREKEIKRLKEQFEISGKEQPASVTGSNAESEDEPFLSAEESPANALGTQKDDMGEISDLSDVEDPHFSAVMTKAGESAMPTALVDAEEVPAESVDVENQPTVKGTHIVFGSDVELSDDDEDNDSQKVEKPARNSDDDEDDNDEAPEVLGAKRAESENPTTEATEDLPQQSSETKSAKKRRRSRKRKAAASADSESKEVGKAVRSKVEEAIAKMSIRPEFEMPKEIPEELRIDLAAHAQQAALKRKKLAEDGSSAKASDGKIDMSVLEQFTSETVSQKTDHKKEGVSSKKSKKAKKAQRSDAERVVDGIRVVASNKRESPTSLLDSLAQAVPRKVMGFAIQKTGGKRVRHADPLVGIARKRGISSIHFLKN</sequence>
<evidence type="ECO:0000256" key="3">
    <source>
        <dbReference type="ARBA" id="ARBA00023015"/>
    </source>
</evidence>
<feature type="compositionally biased region" description="Basic and acidic residues" evidence="9">
    <location>
        <begin position="661"/>
        <end position="672"/>
    </location>
</feature>
<feature type="region of interest" description="Disordered" evidence="9">
    <location>
        <begin position="809"/>
        <end position="841"/>
    </location>
</feature>
<dbReference type="PANTHER" id="PTHR46714:SF6">
    <property type="entry name" value="TRANSCRIPTIONAL ACTIVATOR HAC1"/>
    <property type="match status" value="1"/>
</dbReference>
<dbReference type="Pfam" id="PF07716">
    <property type="entry name" value="bZIP_2"/>
    <property type="match status" value="1"/>
</dbReference>
<feature type="compositionally biased region" description="Acidic residues" evidence="9">
    <location>
        <begin position="673"/>
        <end position="683"/>
    </location>
</feature>
<feature type="compositionally biased region" description="Low complexity" evidence="9">
    <location>
        <begin position="491"/>
        <end position="519"/>
    </location>
</feature>
<feature type="compositionally biased region" description="Basic and acidic residues" evidence="9">
    <location>
        <begin position="815"/>
        <end position="824"/>
    </location>
</feature>
<evidence type="ECO:0000256" key="6">
    <source>
        <dbReference type="ARBA" id="ARBA00023230"/>
    </source>
</evidence>
<evidence type="ECO:0000256" key="5">
    <source>
        <dbReference type="ARBA" id="ARBA00023163"/>
    </source>
</evidence>
<dbReference type="PROSITE" id="PS50217">
    <property type="entry name" value="BZIP"/>
    <property type="match status" value="1"/>
</dbReference>
<feature type="region of interest" description="Disordered" evidence="9">
    <location>
        <begin position="221"/>
        <end position="243"/>
    </location>
</feature>
<comment type="subcellular location">
    <subcellularLocation>
        <location evidence="1">Nucleus</location>
    </subcellularLocation>
</comment>
<keyword evidence="5" id="KW-0804">Transcription</keyword>
<dbReference type="InterPro" id="IPR046347">
    <property type="entry name" value="bZIP_sf"/>
</dbReference>
<proteinExistence type="inferred from homology"/>
<dbReference type="SMART" id="SM00338">
    <property type="entry name" value="BRLZ"/>
    <property type="match status" value="1"/>
</dbReference>
<dbReference type="AlphaFoldDB" id="A0A9W8H958"/>
<feature type="coiled-coil region" evidence="8">
    <location>
        <begin position="77"/>
        <end position="152"/>
    </location>
</feature>
<keyword evidence="4" id="KW-0238">DNA-binding</keyword>
<evidence type="ECO:0000256" key="7">
    <source>
        <dbReference type="ARBA" id="ARBA00023242"/>
    </source>
</evidence>
<dbReference type="OrthoDB" id="674948at2759"/>
<feature type="region of interest" description="Disordered" evidence="9">
    <location>
        <begin position="548"/>
        <end position="600"/>
    </location>
</feature>
<dbReference type="InterPro" id="IPR004827">
    <property type="entry name" value="bZIP"/>
</dbReference>
<evidence type="ECO:0000259" key="10">
    <source>
        <dbReference type="PROSITE" id="PS50217"/>
    </source>
</evidence>
<feature type="region of interest" description="Disordered" evidence="9">
    <location>
        <begin position="484"/>
        <end position="519"/>
    </location>
</feature>
<comment type="caution">
    <text evidence="11">The sequence shown here is derived from an EMBL/GenBank/DDBJ whole genome shotgun (WGS) entry which is preliminary data.</text>
</comment>
<keyword evidence="7" id="KW-0539">Nucleus</keyword>
<protein>
    <recommendedName>
        <fullName evidence="10">BZIP domain-containing protein</fullName>
    </recommendedName>
</protein>
<feature type="region of interest" description="Disordered" evidence="9">
    <location>
        <begin position="1"/>
        <end position="77"/>
    </location>
</feature>
<dbReference type="Proteomes" id="UP001140172">
    <property type="component" value="Unassembled WGS sequence"/>
</dbReference>
<feature type="compositionally biased region" description="Polar residues" evidence="9">
    <location>
        <begin position="312"/>
        <end position="344"/>
    </location>
</feature>
<feature type="region of interest" description="Disordered" evidence="9">
    <location>
        <begin position="309"/>
        <end position="348"/>
    </location>
</feature>
<accession>A0A9W8H958</accession>
<dbReference type="PANTHER" id="PTHR46714">
    <property type="entry name" value="TRANSCRIPTIONAL ACTIVATOR HAC1"/>
    <property type="match status" value="1"/>
</dbReference>
<feature type="region of interest" description="Disordered" evidence="9">
    <location>
        <begin position="776"/>
        <end position="797"/>
    </location>
</feature>
<feature type="domain" description="BZIP" evidence="10">
    <location>
        <begin position="79"/>
        <end position="142"/>
    </location>
</feature>
<keyword evidence="8" id="KW-0175">Coiled coil</keyword>
<evidence type="ECO:0000256" key="4">
    <source>
        <dbReference type="ARBA" id="ARBA00023125"/>
    </source>
</evidence>
<evidence type="ECO:0000256" key="8">
    <source>
        <dbReference type="SAM" id="Coils"/>
    </source>
</evidence>
<dbReference type="InterPro" id="IPR044280">
    <property type="entry name" value="Hac1/HY5"/>
</dbReference>
<dbReference type="Gene3D" id="1.20.5.170">
    <property type="match status" value="1"/>
</dbReference>
<feature type="region of interest" description="Disordered" evidence="9">
    <location>
        <begin position="427"/>
        <end position="452"/>
    </location>
</feature>
<feature type="region of interest" description="Disordered" evidence="9">
    <location>
        <begin position="624"/>
        <end position="742"/>
    </location>
</feature>
<feature type="compositionally biased region" description="Polar residues" evidence="9">
    <location>
        <begin position="694"/>
        <end position="707"/>
    </location>
</feature>
<dbReference type="GO" id="GO:0000981">
    <property type="term" value="F:DNA-binding transcription factor activity, RNA polymerase II-specific"/>
    <property type="evidence" value="ECO:0007669"/>
    <property type="project" value="InterPro"/>
</dbReference>
<keyword evidence="3" id="KW-0805">Transcription regulation</keyword>
<gene>
    <name evidence="11" type="ORF">GGI15_004407</name>
</gene>
<feature type="compositionally biased region" description="Basic residues" evidence="9">
    <location>
        <begin position="714"/>
        <end position="725"/>
    </location>
</feature>
<evidence type="ECO:0000256" key="2">
    <source>
        <dbReference type="ARBA" id="ARBA00007163"/>
    </source>
</evidence>
<dbReference type="GO" id="GO:0045944">
    <property type="term" value="P:positive regulation of transcription by RNA polymerase II"/>
    <property type="evidence" value="ECO:0007669"/>
    <property type="project" value="InterPro"/>
</dbReference>
<feature type="compositionally biased region" description="Basic and acidic residues" evidence="9">
    <location>
        <begin position="731"/>
        <end position="742"/>
    </location>
</feature>
<dbReference type="GO" id="GO:0006986">
    <property type="term" value="P:response to unfolded protein"/>
    <property type="evidence" value="ECO:0007669"/>
    <property type="project" value="UniProtKB-KW"/>
</dbReference>
<reference evidence="11" key="1">
    <citation type="submission" date="2022-07" db="EMBL/GenBank/DDBJ databases">
        <title>Phylogenomic reconstructions and comparative analyses of Kickxellomycotina fungi.</title>
        <authorList>
            <person name="Reynolds N.K."/>
            <person name="Stajich J.E."/>
            <person name="Barry K."/>
            <person name="Grigoriev I.V."/>
            <person name="Crous P."/>
            <person name="Smith M.E."/>
        </authorList>
    </citation>
    <scope>NUCLEOTIDE SEQUENCE</scope>
    <source>
        <strain evidence="11">BCRC 34489</strain>
    </source>
</reference>
<keyword evidence="6" id="KW-0834">Unfolded protein response</keyword>
<evidence type="ECO:0000313" key="12">
    <source>
        <dbReference type="Proteomes" id="UP001140172"/>
    </source>
</evidence>
<name>A0A9W8H958_9FUNG</name>